<dbReference type="Proteomes" id="UP001233172">
    <property type="component" value="Unassembled WGS sequence"/>
</dbReference>
<gene>
    <name evidence="2" type="ORF">Bpfe_015296</name>
</gene>
<feature type="non-terminal residue" evidence="2">
    <location>
        <position position="1"/>
    </location>
</feature>
<comment type="caution">
    <text evidence="2">The sequence shown here is derived from an EMBL/GenBank/DDBJ whole genome shotgun (WGS) entry which is preliminary data.</text>
</comment>
<name>A0AAD8BJG1_BIOPF</name>
<organism evidence="2 3">
    <name type="scientific">Biomphalaria pfeifferi</name>
    <name type="common">Bloodfluke planorb</name>
    <name type="synonym">Freshwater snail</name>
    <dbReference type="NCBI Taxonomy" id="112525"/>
    <lineage>
        <taxon>Eukaryota</taxon>
        <taxon>Metazoa</taxon>
        <taxon>Spiralia</taxon>
        <taxon>Lophotrochozoa</taxon>
        <taxon>Mollusca</taxon>
        <taxon>Gastropoda</taxon>
        <taxon>Heterobranchia</taxon>
        <taxon>Euthyneura</taxon>
        <taxon>Panpulmonata</taxon>
        <taxon>Hygrophila</taxon>
        <taxon>Lymnaeoidea</taxon>
        <taxon>Planorbidae</taxon>
        <taxon>Biomphalaria</taxon>
    </lineage>
</organism>
<feature type="compositionally biased region" description="Polar residues" evidence="1">
    <location>
        <begin position="33"/>
        <end position="42"/>
    </location>
</feature>
<evidence type="ECO:0000256" key="1">
    <source>
        <dbReference type="SAM" id="MobiDB-lite"/>
    </source>
</evidence>
<accession>A0AAD8BJG1</accession>
<keyword evidence="3" id="KW-1185">Reference proteome</keyword>
<reference evidence="2" key="1">
    <citation type="journal article" date="2023" name="PLoS Negl. Trop. Dis.">
        <title>A genome sequence for Biomphalaria pfeifferi, the major vector snail for the human-infecting parasite Schistosoma mansoni.</title>
        <authorList>
            <person name="Bu L."/>
            <person name="Lu L."/>
            <person name="Laidemitt M.R."/>
            <person name="Zhang S.M."/>
            <person name="Mutuku M."/>
            <person name="Mkoji G."/>
            <person name="Steinauer M."/>
            <person name="Loker E.S."/>
        </authorList>
    </citation>
    <scope>NUCLEOTIDE SEQUENCE</scope>
    <source>
        <strain evidence="2">KasaAsao</strain>
    </source>
</reference>
<sequence length="73" mass="8106">TNKLFNWQNKEVEDNNNERNTGVPAETGIFQDHGTSLNSGNNAFKAEDNLIEDQSLAQQDSSIDSESSLSDLY</sequence>
<evidence type="ECO:0000313" key="3">
    <source>
        <dbReference type="Proteomes" id="UP001233172"/>
    </source>
</evidence>
<dbReference type="EMBL" id="JASAOG010000071">
    <property type="protein sequence ID" value="KAK0055282.1"/>
    <property type="molecule type" value="Genomic_DNA"/>
</dbReference>
<feature type="region of interest" description="Disordered" evidence="1">
    <location>
        <begin position="1"/>
        <end position="42"/>
    </location>
</feature>
<proteinExistence type="predicted"/>
<reference evidence="2" key="2">
    <citation type="submission" date="2023-04" db="EMBL/GenBank/DDBJ databases">
        <authorList>
            <person name="Bu L."/>
            <person name="Lu L."/>
            <person name="Laidemitt M.R."/>
            <person name="Zhang S.M."/>
            <person name="Mutuku M."/>
            <person name="Mkoji G."/>
            <person name="Steinauer M."/>
            <person name="Loker E.S."/>
        </authorList>
    </citation>
    <scope>NUCLEOTIDE SEQUENCE</scope>
    <source>
        <strain evidence="2">KasaAsao</strain>
        <tissue evidence="2">Whole Snail</tissue>
    </source>
</reference>
<dbReference type="AlphaFoldDB" id="A0AAD8BJG1"/>
<protein>
    <submittedName>
        <fullName evidence="2">Uncharacterized protein</fullName>
    </submittedName>
</protein>
<evidence type="ECO:0000313" key="2">
    <source>
        <dbReference type="EMBL" id="KAK0055282.1"/>
    </source>
</evidence>